<sequence>MEKSFVLNGVLAGGAKGALEDLGIIFERVRNGNSQGRFPDGTGLATFSKFPIDDGLCYELRIQGNGDFFRVVCEAADKIVNWQENVGE</sequence>
<gene>
    <name evidence="1" type="ORF">COT89_01040</name>
</gene>
<dbReference type="Proteomes" id="UP000231466">
    <property type="component" value="Unassembled WGS sequence"/>
</dbReference>
<protein>
    <submittedName>
        <fullName evidence="1">Uncharacterized protein</fullName>
    </submittedName>
</protein>
<organism evidence="1 2">
    <name type="scientific">Candidatus Colwellbacteria bacterium CG10_big_fil_rev_8_21_14_0_10_42_22</name>
    <dbReference type="NCBI Taxonomy" id="1974540"/>
    <lineage>
        <taxon>Bacteria</taxon>
        <taxon>Candidatus Colwelliibacteriota</taxon>
    </lineage>
</organism>
<evidence type="ECO:0000313" key="1">
    <source>
        <dbReference type="EMBL" id="PIR98103.1"/>
    </source>
</evidence>
<evidence type="ECO:0000313" key="2">
    <source>
        <dbReference type="Proteomes" id="UP000231466"/>
    </source>
</evidence>
<name>A0A2H0VGB0_9BACT</name>
<dbReference type="EMBL" id="PFAH01000004">
    <property type="protein sequence ID" value="PIR98103.1"/>
    <property type="molecule type" value="Genomic_DNA"/>
</dbReference>
<comment type="caution">
    <text evidence="1">The sequence shown here is derived from an EMBL/GenBank/DDBJ whole genome shotgun (WGS) entry which is preliminary data.</text>
</comment>
<dbReference type="AlphaFoldDB" id="A0A2H0VGB0"/>
<accession>A0A2H0VGB0</accession>
<reference evidence="2" key="1">
    <citation type="submission" date="2017-09" db="EMBL/GenBank/DDBJ databases">
        <title>Depth-based differentiation of microbial function through sediment-hosted aquifers and enrichment of novel symbionts in the deep terrestrial subsurface.</title>
        <authorList>
            <person name="Probst A.J."/>
            <person name="Ladd B."/>
            <person name="Jarett J.K."/>
            <person name="Geller-Mcgrath D.E."/>
            <person name="Sieber C.M.K."/>
            <person name="Emerson J.B."/>
            <person name="Anantharaman K."/>
            <person name="Thomas B.C."/>
            <person name="Malmstrom R."/>
            <person name="Stieglmeier M."/>
            <person name="Klingl A."/>
            <person name="Woyke T."/>
            <person name="Ryan C.M."/>
            <person name="Banfield J.F."/>
        </authorList>
    </citation>
    <scope>NUCLEOTIDE SEQUENCE [LARGE SCALE GENOMIC DNA]</scope>
</reference>
<proteinExistence type="predicted"/>